<organism evidence="11 12">
    <name type="scientific">Acorus calamus</name>
    <name type="common">Sweet flag</name>
    <dbReference type="NCBI Taxonomy" id="4465"/>
    <lineage>
        <taxon>Eukaryota</taxon>
        <taxon>Viridiplantae</taxon>
        <taxon>Streptophyta</taxon>
        <taxon>Embryophyta</taxon>
        <taxon>Tracheophyta</taxon>
        <taxon>Spermatophyta</taxon>
        <taxon>Magnoliopsida</taxon>
        <taxon>Liliopsida</taxon>
        <taxon>Acoraceae</taxon>
        <taxon>Acorus</taxon>
    </lineage>
</organism>
<dbReference type="Pfam" id="PF13639">
    <property type="entry name" value="zf-RING_2"/>
    <property type="match status" value="1"/>
</dbReference>
<feature type="compositionally biased region" description="Polar residues" evidence="9">
    <location>
        <begin position="123"/>
        <end position="132"/>
    </location>
</feature>
<dbReference type="GO" id="GO:0008270">
    <property type="term" value="F:zinc ion binding"/>
    <property type="evidence" value="ECO:0007669"/>
    <property type="project" value="UniProtKB-KW"/>
</dbReference>
<dbReference type="FunFam" id="3.30.40.10:FF:000504">
    <property type="entry name" value="E3 ubiquitin-protein ligase arkadia"/>
    <property type="match status" value="1"/>
</dbReference>
<evidence type="ECO:0000259" key="10">
    <source>
        <dbReference type="PROSITE" id="PS50089"/>
    </source>
</evidence>
<feature type="region of interest" description="Disordered" evidence="9">
    <location>
        <begin position="99"/>
        <end position="181"/>
    </location>
</feature>
<evidence type="ECO:0000256" key="5">
    <source>
        <dbReference type="ARBA" id="ARBA00022771"/>
    </source>
</evidence>
<feature type="compositionally biased region" description="Basic and acidic residues" evidence="9">
    <location>
        <begin position="233"/>
        <end position="250"/>
    </location>
</feature>
<keyword evidence="3" id="KW-0808">Transferase</keyword>
<name>A0AAV9CP94_ACOCL</name>
<comment type="catalytic activity">
    <reaction evidence="1">
        <text>S-ubiquitinyl-[E2 ubiquitin-conjugating enzyme]-L-cysteine + [acceptor protein]-L-lysine = [E2 ubiquitin-conjugating enzyme]-L-cysteine + N(6)-ubiquitinyl-[acceptor protein]-L-lysine.</text>
        <dbReference type="EC" id="2.3.2.27"/>
    </reaction>
</comment>
<keyword evidence="12" id="KW-1185">Reference proteome</keyword>
<reference evidence="11" key="2">
    <citation type="submission" date="2023-06" db="EMBL/GenBank/DDBJ databases">
        <authorList>
            <person name="Ma L."/>
            <person name="Liu K.-W."/>
            <person name="Li Z."/>
            <person name="Hsiao Y.-Y."/>
            <person name="Qi Y."/>
            <person name="Fu T."/>
            <person name="Tang G."/>
            <person name="Zhang D."/>
            <person name="Sun W.-H."/>
            <person name="Liu D.-K."/>
            <person name="Li Y."/>
            <person name="Chen G.-Z."/>
            <person name="Liu X.-D."/>
            <person name="Liao X.-Y."/>
            <person name="Jiang Y.-T."/>
            <person name="Yu X."/>
            <person name="Hao Y."/>
            <person name="Huang J."/>
            <person name="Zhao X.-W."/>
            <person name="Ke S."/>
            <person name="Chen Y.-Y."/>
            <person name="Wu W.-L."/>
            <person name="Hsu J.-L."/>
            <person name="Lin Y.-F."/>
            <person name="Huang M.-D."/>
            <person name="Li C.-Y."/>
            <person name="Huang L."/>
            <person name="Wang Z.-W."/>
            <person name="Zhao X."/>
            <person name="Zhong W.-Y."/>
            <person name="Peng D.-H."/>
            <person name="Ahmad S."/>
            <person name="Lan S."/>
            <person name="Zhang J.-S."/>
            <person name="Tsai W.-C."/>
            <person name="Van De Peer Y."/>
            <person name="Liu Z.-J."/>
        </authorList>
    </citation>
    <scope>NUCLEOTIDE SEQUENCE</scope>
    <source>
        <strain evidence="11">CP</strain>
        <tissue evidence="11">Leaves</tissue>
    </source>
</reference>
<keyword evidence="6" id="KW-0833">Ubl conjugation pathway</keyword>
<dbReference type="EC" id="2.3.2.27" evidence="2"/>
<feature type="compositionally biased region" description="Polar residues" evidence="9">
    <location>
        <begin position="341"/>
        <end position="357"/>
    </location>
</feature>
<dbReference type="EMBL" id="JAUJYO010000018">
    <property type="protein sequence ID" value="KAK1290311.1"/>
    <property type="molecule type" value="Genomic_DNA"/>
</dbReference>
<feature type="region of interest" description="Disordered" evidence="9">
    <location>
        <begin position="222"/>
        <end position="325"/>
    </location>
</feature>
<dbReference type="AlphaFoldDB" id="A0AAV9CP94"/>
<protein>
    <recommendedName>
        <fullName evidence="2">RING-type E3 ubiquitin transferase</fullName>
        <ecNumber evidence="2">2.3.2.27</ecNumber>
    </recommendedName>
</protein>
<evidence type="ECO:0000256" key="8">
    <source>
        <dbReference type="PROSITE-ProRule" id="PRU00175"/>
    </source>
</evidence>
<sequence>MGDYSGKRASNELGMTRRASGIVFRNSNNNDRSVQHCNRLGCSSRLEYMKGTQTVNPAKAKKFSRFPFRSTSGKASFGSSSKHSLAVNGLRQSLQDEQISISQKERVHAESSSSRQDLEDSESVSTDTSIQTLLSEPEEVESPLLSQGSRYASEASRTSRGTSTSRSQQQIRPQSVMVSPDISSDLLMRRSMSWRNTNQIARPTSPNQGLRNLSCASISDVLPSGCSSSESGRYSKTDGLERRYDGEGSSRRGGKGAIDKRKSISNHGPSLNEPSTSQQVMRRTRNGPTIEDGFSPVRTRRTLSGDTRPRSREFGSNHFSSSESNLISQIPLNEFSISEASSANPSHSFQRQLPSISRHTHGRSGPSNLNIPFRHIDHIEDANPRMSCGPVDRDRYRRFNMEGITEVLLALDRYQQNEELLALETSLLYGRFSLHDQHRDMRLDIDDMSYEDLLALEEKMGTVSTALTEEALSNCLKRSFYSSATAASDSPGVGDDDTKCSICQEEYVMGEEVGDLHCGHRYHVDCIHKWLSLKNWCPICKVEALQSLIP</sequence>
<dbReference type="GO" id="GO:0061630">
    <property type="term" value="F:ubiquitin protein ligase activity"/>
    <property type="evidence" value="ECO:0007669"/>
    <property type="project" value="UniProtKB-EC"/>
</dbReference>
<dbReference type="PANTHER" id="PTHR22937:SF136">
    <property type="entry name" value="RING-TYPE E3 UBIQUITIN TRANSFERASE"/>
    <property type="match status" value="1"/>
</dbReference>
<dbReference type="InterPro" id="IPR045191">
    <property type="entry name" value="MBR1/2-like"/>
</dbReference>
<evidence type="ECO:0000313" key="12">
    <source>
        <dbReference type="Proteomes" id="UP001180020"/>
    </source>
</evidence>
<evidence type="ECO:0000313" key="11">
    <source>
        <dbReference type="EMBL" id="KAK1290311.1"/>
    </source>
</evidence>
<evidence type="ECO:0000256" key="3">
    <source>
        <dbReference type="ARBA" id="ARBA00022679"/>
    </source>
</evidence>
<dbReference type="SMART" id="SM00184">
    <property type="entry name" value="RING"/>
    <property type="match status" value="1"/>
</dbReference>
<keyword evidence="5 8" id="KW-0863">Zinc-finger</keyword>
<keyword evidence="4" id="KW-0479">Metal-binding</keyword>
<proteinExistence type="predicted"/>
<dbReference type="PANTHER" id="PTHR22937">
    <property type="entry name" value="E3 UBIQUITIN-PROTEIN LIGASE RNF165"/>
    <property type="match status" value="1"/>
</dbReference>
<evidence type="ECO:0000256" key="6">
    <source>
        <dbReference type="ARBA" id="ARBA00022786"/>
    </source>
</evidence>
<reference evidence="11" key="1">
    <citation type="journal article" date="2023" name="Nat. Commun.">
        <title>Diploid and tetraploid genomes of Acorus and the evolution of monocots.</title>
        <authorList>
            <person name="Ma L."/>
            <person name="Liu K.W."/>
            <person name="Li Z."/>
            <person name="Hsiao Y.Y."/>
            <person name="Qi Y."/>
            <person name="Fu T."/>
            <person name="Tang G.D."/>
            <person name="Zhang D."/>
            <person name="Sun W.H."/>
            <person name="Liu D.K."/>
            <person name="Li Y."/>
            <person name="Chen G.Z."/>
            <person name="Liu X.D."/>
            <person name="Liao X.Y."/>
            <person name="Jiang Y.T."/>
            <person name="Yu X."/>
            <person name="Hao Y."/>
            <person name="Huang J."/>
            <person name="Zhao X.W."/>
            <person name="Ke S."/>
            <person name="Chen Y.Y."/>
            <person name="Wu W.L."/>
            <person name="Hsu J.L."/>
            <person name="Lin Y.F."/>
            <person name="Huang M.D."/>
            <person name="Li C.Y."/>
            <person name="Huang L."/>
            <person name="Wang Z.W."/>
            <person name="Zhao X."/>
            <person name="Zhong W.Y."/>
            <person name="Peng D.H."/>
            <person name="Ahmad S."/>
            <person name="Lan S."/>
            <person name="Zhang J.S."/>
            <person name="Tsai W.C."/>
            <person name="Van de Peer Y."/>
            <person name="Liu Z.J."/>
        </authorList>
    </citation>
    <scope>NUCLEOTIDE SEQUENCE</scope>
    <source>
        <strain evidence="11">CP</strain>
    </source>
</reference>
<feature type="compositionally biased region" description="Low complexity" evidence="9">
    <location>
        <begin position="156"/>
        <end position="175"/>
    </location>
</feature>
<accession>A0AAV9CP94</accession>
<evidence type="ECO:0000256" key="1">
    <source>
        <dbReference type="ARBA" id="ARBA00000900"/>
    </source>
</evidence>
<evidence type="ECO:0000256" key="2">
    <source>
        <dbReference type="ARBA" id="ARBA00012483"/>
    </source>
</evidence>
<dbReference type="SUPFAM" id="SSF57850">
    <property type="entry name" value="RING/U-box"/>
    <property type="match status" value="1"/>
</dbReference>
<evidence type="ECO:0000256" key="4">
    <source>
        <dbReference type="ARBA" id="ARBA00022723"/>
    </source>
</evidence>
<dbReference type="PROSITE" id="PS50089">
    <property type="entry name" value="ZF_RING_2"/>
    <property type="match status" value="1"/>
</dbReference>
<gene>
    <name evidence="11" type="primary">BBR</name>
    <name evidence="11" type="ORF">QJS10_CPB18g00163</name>
</gene>
<evidence type="ECO:0000256" key="7">
    <source>
        <dbReference type="ARBA" id="ARBA00022833"/>
    </source>
</evidence>
<evidence type="ECO:0000256" key="9">
    <source>
        <dbReference type="SAM" id="MobiDB-lite"/>
    </source>
</evidence>
<dbReference type="InterPro" id="IPR001841">
    <property type="entry name" value="Znf_RING"/>
</dbReference>
<keyword evidence="7" id="KW-0862">Zinc</keyword>
<feature type="region of interest" description="Disordered" evidence="9">
    <location>
        <begin position="341"/>
        <end position="366"/>
    </location>
</feature>
<dbReference type="Proteomes" id="UP001180020">
    <property type="component" value="Unassembled WGS sequence"/>
</dbReference>
<dbReference type="Gene3D" id="3.30.40.10">
    <property type="entry name" value="Zinc/RING finger domain, C3HC4 (zinc finger)"/>
    <property type="match status" value="1"/>
</dbReference>
<dbReference type="InterPro" id="IPR013083">
    <property type="entry name" value="Znf_RING/FYVE/PHD"/>
</dbReference>
<comment type="caution">
    <text evidence="11">The sequence shown here is derived from an EMBL/GenBank/DDBJ whole genome shotgun (WGS) entry which is preliminary data.</text>
</comment>
<feature type="compositionally biased region" description="Polar residues" evidence="9">
    <location>
        <begin position="265"/>
        <end position="281"/>
    </location>
</feature>
<feature type="domain" description="RING-type" evidence="10">
    <location>
        <begin position="500"/>
        <end position="541"/>
    </location>
</feature>